<sequence length="85" mass="9042">MTDLGPKPEPQIEPGEPNPGGVDAIDGGDHHDLKPEIPNLPTEKNPAVDDVATEDVKDQMKDSEDTSTRATEDGEDVPPEDESPA</sequence>
<gene>
    <name evidence="2" type="ORF">FB382_003100</name>
</gene>
<dbReference type="Proteomes" id="UP000580910">
    <property type="component" value="Unassembled WGS sequence"/>
</dbReference>
<feature type="compositionally biased region" description="Acidic residues" evidence="1">
    <location>
        <begin position="73"/>
        <end position="85"/>
    </location>
</feature>
<dbReference type="EMBL" id="JACGXA010000001">
    <property type="protein sequence ID" value="MBA8804809.1"/>
    <property type="molecule type" value="Genomic_DNA"/>
</dbReference>
<evidence type="ECO:0000313" key="2">
    <source>
        <dbReference type="EMBL" id="MBA8804809.1"/>
    </source>
</evidence>
<accession>A0A7W3PAT2</accession>
<dbReference type="RefSeq" id="WP_182540619.1">
    <property type="nucleotide sequence ID" value="NZ_JACGXA010000001.1"/>
</dbReference>
<reference evidence="2 3" key="1">
    <citation type="submission" date="2020-07" db="EMBL/GenBank/DDBJ databases">
        <title>Sequencing the genomes of 1000 actinobacteria strains.</title>
        <authorList>
            <person name="Klenk H.-P."/>
        </authorList>
    </citation>
    <scope>NUCLEOTIDE SEQUENCE [LARGE SCALE GENOMIC DNA]</scope>
    <source>
        <strain evidence="2 3">DSM 21349</strain>
    </source>
</reference>
<feature type="region of interest" description="Disordered" evidence="1">
    <location>
        <begin position="1"/>
        <end position="85"/>
    </location>
</feature>
<protein>
    <submittedName>
        <fullName evidence="2">Uncharacterized protein</fullName>
    </submittedName>
</protein>
<name>A0A7W3PAT2_9ACTN</name>
<organism evidence="2 3">
    <name type="scientific">Nocardioides ginsengisegetis</name>
    <dbReference type="NCBI Taxonomy" id="661491"/>
    <lineage>
        <taxon>Bacteria</taxon>
        <taxon>Bacillati</taxon>
        <taxon>Actinomycetota</taxon>
        <taxon>Actinomycetes</taxon>
        <taxon>Propionibacteriales</taxon>
        <taxon>Nocardioidaceae</taxon>
        <taxon>Nocardioides</taxon>
    </lineage>
</organism>
<proteinExistence type="predicted"/>
<keyword evidence="3" id="KW-1185">Reference proteome</keyword>
<evidence type="ECO:0000256" key="1">
    <source>
        <dbReference type="SAM" id="MobiDB-lite"/>
    </source>
</evidence>
<dbReference type="AlphaFoldDB" id="A0A7W3PAT2"/>
<evidence type="ECO:0000313" key="3">
    <source>
        <dbReference type="Proteomes" id="UP000580910"/>
    </source>
</evidence>
<comment type="caution">
    <text evidence="2">The sequence shown here is derived from an EMBL/GenBank/DDBJ whole genome shotgun (WGS) entry which is preliminary data.</text>
</comment>
<feature type="compositionally biased region" description="Basic and acidic residues" evidence="1">
    <location>
        <begin position="54"/>
        <end position="72"/>
    </location>
</feature>